<feature type="domain" description="CHK kinase-like" evidence="1">
    <location>
        <begin position="135"/>
        <end position="354"/>
    </location>
</feature>
<dbReference type="OrthoDB" id="191037at2759"/>
<dbReference type="InterPro" id="IPR004119">
    <property type="entry name" value="EcKL"/>
</dbReference>
<dbReference type="Pfam" id="PF02958">
    <property type="entry name" value="EcKL"/>
    <property type="match status" value="1"/>
</dbReference>
<organism evidence="2 3">
    <name type="scientific">Allacma fusca</name>
    <dbReference type="NCBI Taxonomy" id="39272"/>
    <lineage>
        <taxon>Eukaryota</taxon>
        <taxon>Metazoa</taxon>
        <taxon>Ecdysozoa</taxon>
        <taxon>Arthropoda</taxon>
        <taxon>Hexapoda</taxon>
        <taxon>Collembola</taxon>
        <taxon>Symphypleona</taxon>
        <taxon>Sminthuridae</taxon>
        <taxon>Allacma</taxon>
    </lineage>
</organism>
<evidence type="ECO:0000259" key="1">
    <source>
        <dbReference type="SMART" id="SM00587"/>
    </source>
</evidence>
<protein>
    <recommendedName>
        <fullName evidence="1">CHK kinase-like domain-containing protein</fullName>
    </recommendedName>
</protein>
<feature type="non-terminal residue" evidence="2">
    <location>
        <position position="431"/>
    </location>
</feature>
<accession>A0A8J2LJ38</accession>
<gene>
    <name evidence="2" type="ORF">AFUS01_LOCUS40857</name>
</gene>
<dbReference type="Proteomes" id="UP000708208">
    <property type="component" value="Unassembled WGS sequence"/>
</dbReference>
<sequence>MEDSGLGKEYLENVLGYPIEKFEVKAGAGVGDGYNCALFAVDVRKVAEPENPISIVVKCYPVNESRQQFLDSGNIFKVELGMYDTVIPALNKFQEILPEKERVPLPFAPMIFGQYIKPEDRLKLGRPLKPLDNSIVMSDLRKPANGPFILRDRFLGFDLDHYKLVIENQATLHAISWAYKSKRGLDSLYEEFPFLDNEHDDSLKPFMAFIDANIKTNEELFRDRPDIVGGLGHLKKIYASAAGLYSDCDMGQNEKGHTKDSILKVPGEIVQDEAPWTTLLHGDCWSNNLMFRYDQITGRPVQVVFIDLQMSRESDPMNDICYAIFTSAQPDVRRKHLKSMLHVYYDLFTGICEKFGVEPLPGWSWKELNRRFHRAQVIGGYMALGLHIVLRNPDDIENLDDAMAKVDTNKEDGDTDTSQKMEEFYSRMVNP</sequence>
<dbReference type="SMART" id="SM00587">
    <property type="entry name" value="CHK"/>
    <property type="match status" value="1"/>
</dbReference>
<dbReference type="InterPro" id="IPR015897">
    <property type="entry name" value="CHK_kinase-like"/>
</dbReference>
<proteinExistence type="predicted"/>
<dbReference type="PANTHER" id="PTHR11012:SF30">
    <property type="entry name" value="PROTEIN KINASE-LIKE DOMAIN-CONTAINING"/>
    <property type="match status" value="1"/>
</dbReference>
<keyword evidence="3" id="KW-1185">Reference proteome</keyword>
<comment type="caution">
    <text evidence="2">The sequence shown here is derived from an EMBL/GenBank/DDBJ whole genome shotgun (WGS) entry which is preliminary data.</text>
</comment>
<dbReference type="EMBL" id="CAJVCH010558928">
    <property type="protein sequence ID" value="CAG7831097.1"/>
    <property type="molecule type" value="Genomic_DNA"/>
</dbReference>
<reference evidence="2" key="1">
    <citation type="submission" date="2021-06" db="EMBL/GenBank/DDBJ databases">
        <authorList>
            <person name="Hodson N. C."/>
            <person name="Mongue J. A."/>
            <person name="Jaron S. K."/>
        </authorList>
    </citation>
    <scope>NUCLEOTIDE SEQUENCE</scope>
</reference>
<evidence type="ECO:0000313" key="2">
    <source>
        <dbReference type="EMBL" id="CAG7831097.1"/>
    </source>
</evidence>
<name>A0A8J2LJ38_9HEXA</name>
<evidence type="ECO:0000313" key="3">
    <source>
        <dbReference type="Proteomes" id="UP000708208"/>
    </source>
</evidence>
<dbReference type="AlphaFoldDB" id="A0A8J2LJ38"/>
<dbReference type="PANTHER" id="PTHR11012">
    <property type="entry name" value="PROTEIN KINASE-LIKE DOMAIN-CONTAINING"/>
    <property type="match status" value="1"/>
</dbReference>